<dbReference type="EMBL" id="JXJW01000012">
    <property type="protein sequence ID" value="PCS06216.1"/>
    <property type="molecule type" value="Genomic_DNA"/>
</dbReference>
<protein>
    <submittedName>
        <fullName evidence="1">Uncharacterized protein</fullName>
    </submittedName>
</protein>
<organism evidence="1 2">
    <name type="scientific">Pseudolactococcus piscium</name>
    <dbReference type="NCBI Taxonomy" id="1364"/>
    <lineage>
        <taxon>Bacteria</taxon>
        <taxon>Bacillati</taxon>
        <taxon>Bacillota</taxon>
        <taxon>Bacilli</taxon>
        <taxon>Lactobacillales</taxon>
        <taxon>Streptococcaceae</taxon>
        <taxon>Pseudolactococcus</taxon>
    </lineage>
</organism>
<comment type="caution">
    <text evidence="1">The sequence shown here is derived from an EMBL/GenBank/DDBJ whole genome shotgun (WGS) entry which is preliminary data.</text>
</comment>
<sequence>MPVTEINGQQGYFEFGAATLPIGVSSQEMIFFNSEDVAKIIYLGYIDVKFQEFANQYEDLLATMQYKKLKITTVDDHQKTRSEVFGF</sequence>
<reference evidence="1 2" key="1">
    <citation type="submission" date="2014-12" db="EMBL/GenBank/DDBJ databases">
        <title>Draft genome sequences of 10 type strains of Lactococcus.</title>
        <authorList>
            <person name="Sun Z."/>
            <person name="Zhong Z."/>
            <person name="Liu W."/>
            <person name="Zhang W."/>
            <person name="Zhang H."/>
        </authorList>
    </citation>
    <scope>NUCLEOTIDE SEQUENCE [LARGE SCALE GENOMIC DNA]</scope>
    <source>
        <strain evidence="1 2">DSM 6634</strain>
    </source>
</reference>
<accession>A0A2A5RY93</accession>
<evidence type="ECO:0000313" key="2">
    <source>
        <dbReference type="Proteomes" id="UP000218282"/>
    </source>
</evidence>
<gene>
    <name evidence="1" type="ORF">RU86_GL000448</name>
</gene>
<proteinExistence type="predicted"/>
<name>A0A2A5RY93_9LACT</name>
<dbReference type="AlphaFoldDB" id="A0A2A5RY93"/>
<dbReference type="Proteomes" id="UP000218282">
    <property type="component" value="Unassembled WGS sequence"/>
</dbReference>
<evidence type="ECO:0000313" key="1">
    <source>
        <dbReference type="EMBL" id="PCS06216.1"/>
    </source>
</evidence>
<keyword evidence="2" id="KW-1185">Reference proteome</keyword>